<evidence type="ECO:0000313" key="2">
    <source>
        <dbReference type="Proteomes" id="UP000789570"/>
    </source>
</evidence>
<proteinExistence type="predicted"/>
<comment type="caution">
    <text evidence="1">The sequence shown here is derived from an EMBL/GenBank/DDBJ whole genome shotgun (WGS) entry which is preliminary data.</text>
</comment>
<reference evidence="1" key="1">
    <citation type="submission" date="2021-06" db="EMBL/GenBank/DDBJ databases">
        <authorList>
            <person name="Kallberg Y."/>
            <person name="Tangrot J."/>
            <person name="Rosling A."/>
        </authorList>
    </citation>
    <scope>NUCLEOTIDE SEQUENCE</scope>
    <source>
        <strain evidence="1">UK204</strain>
    </source>
</reference>
<dbReference type="AlphaFoldDB" id="A0A9N9GDV7"/>
<dbReference type="OrthoDB" id="2379882at2759"/>
<evidence type="ECO:0000313" key="1">
    <source>
        <dbReference type="EMBL" id="CAG8599377.1"/>
    </source>
</evidence>
<sequence>MNTADFLEEFGEEPFKNKLDAVMLGLSAENFSLCPKHPRVKEFHSQAEVLRLQQIITKFIYKGSQLNPSILMLLEVLQS</sequence>
<gene>
    <name evidence="1" type="ORF">FCALED_LOCUS8513</name>
</gene>
<protein>
    <submittedName>
        <fullName evidence="1">1951_t:CDS:1</fullName>
    </submittedName>
</protein>
<accession>A0A9N9GDV7</accession>
<keyword evidence="2" id="KW-1185">Reference proteome</keyword>
<dbReference type="Proteomes" id="UP000789570">
    <property type="component" value="Unassembled WGS sequence"/>
</dbReference>
<organism evidence="1 2">
    <name type="scientific">Funneliformis caledonium</name>
    <dbReference type="NCBI Taxonomy" id="1117310"/>
    <lineage>
        <taxon>Eukaryota</taxon>
        <taxon>Fungi</taxon>
        <taxon>Fungi incertae sedis</taxon>
        <taxon>Mucoromycota</taxon>
        <taxon>Glomeromycotina</taxon>
        <taxon>Glomeromycetes</taxon>
        <taxon>Glomerales</taxon>
        <taxon>Glomeraceae</taxon>
        <taxon>Funneliformis</taxon>
    </lineage>
</organism>
<name>A0A9N9GDV7_9GLOM</name>
<feature type="non-terminal residue" evidence="1">
    <location>
        <position position="79"/>
    </location>
</feature>
<dbReference type="EMBL" id="CAJVPQ010002499">
    <property type="protein sequence ID" value="CAG8599377.1"/>
    <property type="molecule type" value="Genomic_DNA"/>
</dbReference>